<feature type="chain" id="PRO_5015632929" evidence="1">
    <location>
        <begin position="20"/>
        <end position="241"/>
    </location>
</feature>
<dbReference type="AlphaFoldDB" id="A0A2S1LR11"/>
<evidence type="ECO:0000256" key="1">
    <source>
        <dbReference type="SAM" id="SignalP"/>
    </source>
</evidence>
<keyword evidence="3" id="KW-1185">Reference proteome</keyword>
<dbReference type="KEGG" id="fki:FK004_13265"/>
<dbReference type="RefSeq" id="WP_108737665.1">
    <property type="nucleotide sequence ID" value="NZ_CP020919.1"/>
</dbReference>
<dbReference type="InterPro" id="IPR025737">
    <property type="entry name" value="FApF"/>
</dbReference>
<dbReference type="EMBL" id="CP020919">
    <property type="protein sequence ID" value="AWG26128.1"/>
    <property type="molecule type" value="Genomic_DNA"/>
</dbReference>
<protein>
    <submittedName>
        <fullName evidence="2">Uncharacterized protein</fullName>
    </submittedName>
</protein>
<proteinExistence type="predicted"/>
<reference evidence="2 3" key="1">
    <citation type="submission" date="2017-04" db="EMBL/GenBank/DDBJ databases">
        <title>Complete genome sequence of Flavobacterium kingsejong AJ004.</title>
        <authorList>
            <person name="Lee P.C."/>
        </authorList>
    </citation>
    <scope>NUCLEOTIDE SEQUENCE [LARGE SCALE GENOMIC DNA]</scope>
    <source>
        <strain evidence="2 3">AJ004</strain>
    </source>
</reference>
<sequence>MKQHLILLFYLLGGTVLFAQDEDFATDRPGLSDTPDLVVKDTWQIATGFDISKYNHYGIYQLSENTLKYGINSFLEARMDFGLQYDPERKTYGIYGPSFGAKALLLHQKKALPKTAFIIEYYPPIFKATQRTSGLAAEFCFSYDLSDASSLYYNIGTNWQDIAKKPIVNNLLGYSYTFNPKLGAFVEFYLYQQPHMELNYVSDIGITYQLEKKLQLDLSAGRDIVKPQGNYFCSGGITCNF</sequence>
<keyword evidence="1" id="KW-0732">Signal</keyword>
<evidence type="ECO:0000313" key="3">
    <source>
        <dbReference type="Proteomes" id="UP000244677"/>
    </source>
</evidence>
<feature type="signal peptide" evidence="1">
    <location>
        <begin position="1"/>
        <end position="19"/>
    </location>
</feature>
<gene>
    <name evidence="2" type="ORF">FK004_13265</name>
</gene>
<name>A0A2S1LR11_9FLAO</name>
<evidence type="ECO:0000313" key="2">
    <source>
        <dbReference type="EMBL" id="AWG26128.1"/>
    </source>
</evidence>
<dbReference type="Pfam" id="PF13557">
    <property type="entry name" value="Phenol_MetA_deg"/>
    <property type="match status" value="1"/>
</dbReference>
<dbReference type="OrthoDB" id="1014491at2"/>
<organism evidence="2 3">
    <name type="scientific">Flavobacterium kingsejongi</name>
    <dbReference type="NCBI Taxonomy" id="1678728"/>
    <lineage>
        <taxon>Bacteria</taxon>
        <taxon>Pseudomonadati</taxon>
        <taxon>Bacteroidota</taxon>
        <taxon>Flavobacteriia</taxon>
        <taxon>Flavobacteriales</taxon>
        <taxon>Flavobacteriaceae</taxon>
        <taxon>Flavobacterium</taxon>
    </lineage>
</organism>
<dbReference type="Proteomes" id="UP000244677">
    <property type="component" value="Chromosome"/>
</dbReference>
<accession>A0A2S1LR11</accession>